<comment type="caution">
    <text evidence="2">The sequence shown here is derived from an EMBL/GenBank/DDBJ whole genome shotgun (WGS) entry which is preliminary data.</text>
</comment>
<organism evidence="2 3">
    <name type="scientific">Cyclocybe aegerita</name>
    <name type="common">Black poplar mushroom</name>
    <name type="synonym">Agrocybe aegerita</name>
    <dbReference type="NCBI Taxonomy" id="1973307"/>
    <lineage>
        <taxon>Eukaryota</taxon>
        <taxon>Fungi</taxon>
        <taxon>Dikarya</taxon>
        <taxon>Basidiomycota</taxon>
        <taxon>Agaricomycotina</taxon>
        <taxon>Agaricomycetes</taxon>
        <taxon>Agaricomycetidae</taxon>
        <taxon>Agaricales</taxon>
        <taxon>Agaricineae</taxon>
        <taxon>Bolbitiaceae</taxon>
        <taxon>Cyclocybe</taxon>
    </lineage>
</organism>
<protein>
    <submittedName>
        <fullName evidence="2">Uncharacterized protein</fullName>
    </submittedName>
</protein>
<sequence length="422" mass="46992">MLAPICARGTFETLLRALPLIMSIFRANTIPGKIVAYRDIGKAVDEPRAEGTHDSGARKTLSTTRIHKKNTTTTASTPNRTLDDLEKPILTESASSSFVWDGWPDDVLKKDFSFDEVERLDDLQVHWATKTNGTRLGDIFALTWEGGKKSVRKCLGIIECDNPDCRIIIRPRTHPKPLQAQLQQSCKCGAVLYHERCSVHETLWKWAEGIHWTNSGAHKHPRPTHMLHLSGEEKNRFQDLVQAHPTVGPLGLIVGVPGINGPGKSVTEISDIFWNADRVSKERSKIKQGADVGGDGFIAAFKKLEEDHPEFVVSSTFGIVTVVSLQTPFMRSLLVRDTTLEEPVNGTVNDATHGWWSERNALLIVTSVYDVKTQSWSPSLFSYSNGARTLHFKYHFVALFQGIAEEADSRGIDIEDRLFAGV</sequence>
<evidence type="ECO:0000313" key="3">
    <source>
        <dbReference type="Proteomes" id="UP000467700"/>
    </source>
</evidence>
<reference evidence="2 3" key="1">
    <citation type="submission" date="2020-01" db="EMBL/GenBank/DDBJ databases">
        <authorList>
            <person name="Gupta K D."/>
        </authorList>
    </citation>
    <scope>NUCLEOTIDE SEQUENCE [LARGE SCALE GENOMIC DNA]</scope>
</reference>
<dbReference type="Proteomes" id="UP000467700">
    <property type="component" value="Unassembled WGS sequence"/>
</dbReference>
<feature type="compositionally biased region" description="Basic and acidic residues" evidence="1">
    <location>
        <begin position="46"/>
        <end position="57"/>
    </location>
</feature>
<evidence type="ECO:0000256" key="1">
    <source>
        <dbReference type="SAM" id="MobiDB-lite"/>
    </source>
</evidence>
<dbReference type="GO" id="GO:0003677">
    <property type="term" value="F:DNA binding"/>
    <property type="evidence" value="ECO:0007669"/>
    <property type="project" value="InterPro"/>
</dbReference>
<dbReference type="InterPro" id="IPR036115">
    <property type="entry name" value="GCM_dom_sf"/>
</dbReference>
<dbReference type="AlphaFoldDB" id="A0A8S0VV52"/>
<dbReference type="GO" id="GO:0006355">
    <property type="term" value="P:regulation of DNA-templated transcription"/>
    <property type="evidence" value="ECO:0007669"/>
    <property type="project" value="InterPro"/>
</dbReference>
<dbReference type="SUPFAM" id="SSF90073">
    <property type="entry name" value="GCM domain"/>
    <property type="match status" value="1"/>
</dbReference>
<gene>
    <name evidence="2" type="ORF">AAE3_LOCUS13671</name>
</gene>
<feature type="region of interest" description="Disordered" evidence="1">
    <location>
        <begin position="46"/>
        <end position="86"/>
    </location>
</feature>
<proteinExistence type="predicted"/>
<accession>A0A8S0VV52</accession>
<keyword evidence="3" id="KW-1185">Reference proteome</keyword>
<dbReference type="OrthoDB" id="2624269at2759"/>
<feature type="compositionally biased region" description="Low complexity" evidence="1">
    <location>
        <begin position="71"/>
        <end position="80"/>
    </location>
</feature>
<evidence type="ECO:0000313" key="2">
    <source>
        <dbReference type="EMBL" id="CAA7271430.1"/>
    </source>
</evidence>
<name>A0A8S0VV52_CYCAE</name>
<dbReference type="EMBL" id="CACVBS010000111">
    <property type="protein sequence ID" value="CAA7271430.1"/>
    <property type="molecule type" value="Genomic_DNA"/>
</dbReference>